<comment type="caution">
    <text evidence="1">The sequence shown here is derived from an EMBL/GenBank/DDBJ whole genome shotgun (WGS) entry which is preliminary data.</text>
</comment>
<name>A0ACC2P6K4_9HYME</name>
<proteinExistence type="predicted"/>
<evidence type="ECO:0000313" key="2">
    <source>
        <dbReference type="Proteomes" id="UP001239111"/>
    </source>
</evidence>
<evidence type="ECO:0000313" key="1">
    <source>
        <dbReference type="EMBL" id="KAJ8679040.1"/>
    </source>
</evidence>
<organism evidence="1 2">
    <name type="scientific">Eretmocerus hayati</name>
    <dbReference type="NCBI Taxonomy" id="131215"/>
    <lineage>
        <taxon>Eukaryota</taxon>
        <taxon>Metazoa</taxon>
        <taxon>Ecdysozoa</taxon>
        <taxon>Arthropoda</taxon>
        <taxon>Hexapoda</taxon>
        <taxon>Insecta</taxon>
        <taxon>Pterygota</taxon>
        <taxon>Neoptera</taxon>
        <taxon>Endopterygota</taxon>
        <taxon>Hymenoptera</taxon>
        <taxon>Apocrita</taxon>
        <taxon>Proctotrupomorpha</taxon>
        <taxon>Chalcidoidea</taxon>
        <taxon>Aphelinidae</taxon>
        <taxon>Aphelininae</taxon>
        <taxon>Eretmocerus</taxon>
    </lineage>
</organism>
<keyword evidence="2" id="KW-1185">Reference proteome</keyword>
<reference evidence="1" key="1">
    <citation type="submission" date="2023-04" db="EMBL/GenBank/DDBJ databases">
        <title>A chromosome-level genome assembly of the parasitoid wasp Eretmocerus hayati.</title>
        <authorList>
            <person name="Zhong Y."/>
            <person name="Liu S."/>
            <person name="Liu Y."/>
        </authorList>
    </citation>
    <scope>NUCLEOTIDE SEQUENCE</scope>
    <source>
        <strain evidence="1">ZJU_SS_LIU_2023</strain>
    </source>
</reference>
<dbReference type="EMBL" id="CM056742">
    <property type="protein sequence ID" value="KAJ8679040.1"/>
    <property type="molecule type" value="Genomic_DNA"/>
</dbReference>
<sequence length="163" mass="18256">MTSDLDIPIIESAVKVLQLTGLNSPMNFILSHREWPMPADKNTERVVVIKLVGGVRETVIRNAYKLKEKTVQTIFGAGGNMRIYINQMYPKTVFSLLREARKASEDLNCATPLVKNMIAFMRGTKDSDLILIRDSDDIRQLQPRIVLSPGNKAASSSHSPMKE</sequence>
<dbReference type="Proteomes" id="UP001239111">
    <property type="component" value="Chromosome 2"/>
</dbReference>
<protein>
    <submittedName>
        <fullName evidence="1">Uncharacterized protein</fullName>
    </submittedName>
</protein>
<gene>
    <name evidence="1" type="ORF">QAD02_014827</name>
</gene>
<accession>A0ACC2P6K4</accession>